<dbReference type="InterPro" id="IPR011598">
    <property type="entry name" value="bHLH_dom"/>
</dbReference>
<evidence type="ECO:0000313" key="9">
    <source>
        <dbReference type="EMBL" id="THG13042.1"/>
    </source>
</evidence>
<dbReference type="InterPro" id="IPR036638">
    <property type="entry name" value="HLH_DNA-bd_sf"/>
</dbReference>
<organism evidence="9 10">
    <name type="scientific">Camellia sinensis var. sinensis</name>
    <name type="common">China tea</name>
    <dbReference type="NCBI Taxonomy" id="542762"/>
    <lineage>
        <taxon>Eukaryota</taxon>
        <taxon>Viridiplantae</taxon>
        <taxon>Streptophyta</taxon>
        <taxon>Embryophyta</taxon>
        <taxon>Tracheophyta</taxon>
        <taxon>Spermatophyta</taxon>
        <taxon>Magnoliopsida</taxon>
        <taxon>eudicotyledons</taxon>
        <taxon>Gunneridae</taxon>
        <taxon>Pentapetalae</taxon>
        <taxon>asterids</taxon>
        <taxon>Ericales</taxon>
        <taxon>Theaceae</taxon>
        <taxon>Camellia</taxon>
    </lineage>
</organism>
<evidence type="ECO:0000256" key="1">
    <source>
        <dbReference type="ARBA" id="ARBA00004123"/>
    </source>
</evidence>
<keyword evidence="10" id="KW-1185">Reference proteome</keyword>
<dbReference type="GO" id="GO:0046983">
    <property type="term" value="F:protein dimerization activity"/>
    <property type="evidence" value="ECO:0007669"/>
    <property type="project" value="InterPro"/>
</dbReference>
<evidence type="ECO:0000259" key="8">
    <source>
        <dbReference type="PROSITE" id="PS50888"/>
    </source>
</evidence>
<evidence type="ECO:0000313" key="10">
    <source>
        <dbReference type="Proteomes" id="UP000306102"/>
    </source>
</evidence>
<dbReference type="Proteomes" id="UP000306102">
    <property type="component" value="Unassembled WGS sequence"/>
</dbReference>
<comment type="subcellular location">
    <subcellularLocation>
        <location evidence="1">Nucleus</location>
    </subcellularLocation>
</comment>
<dbReference type="PANTHER" id="PTHR31945">
    <property type="entry name" value="TRANSCRIPTION FACTOR SCREAM2-RELATED"/>
    <property type="match status" value="1"/>
</dbReference>
<evidence type="ECO:0000256" key="6">
    <source>
        <dbReference type="ARBA" id="ARBA00023242"/>
    </source>
</evidence>
<dbReference type="AlphaFoldDB" id="A0A4S4EA71"/>
<evidence type="ECO:0000256" key="4">
    <source>
        <dbReference type="ARBA" id="ARBA00023125"/>
    </source>
</evidence>
<evidence type="ECO:0000256" key="3">
    <source>
        <dbReference type="ARBA" id="ARBA00023015"/>
    </source>
</evidence>
<protein>
    <recommendedName>
        <fullName evidence="8">BHLH domain-containing protein</fullName>
    </recommendedName>
</protein>
<keyword evidence="6" id="KW-0539">Nucleus</keyword>
<dbReference type="InterPro" id="IPR051358">
    <property type="entry name" value="TF_AMS/ICE1/BHLH6-like"/>
</dbReference>
<evidence type="ECO:0000256" key="5">
    <source>
        <dbReference type="ARBA" id="ARBA00023163"/>
    </source>
</evidence>
<keyword evidence="5" id="KW-0804">Transcription</keyword>
<dbReference type="Gene3D" id="4.10.280.10">
    <property type="entry name" value="Helix-loop-helix DNA-binding domain"/>
    <property type="match status" value="1"/>
</dbReference>
<accession>A0A4S4EA71</accession>
<dbReference type="SUPFAM" id="SSF47459">
    <property type="entry name" value="HLH, helix-loop-helix DNA-binding domain"/>
    <property type="match status" value="1"/>
</dbReference>
<dbReference type="GO" id="GO:0005634">
    <property type="term" value="C:nucleus"/>
    <property type="evidence" value="ECO:0007669"/>
    <property type="project" value="UniProtKB-SubCell"/>
</dbReference>
<dbReference type="Pfam" id="PF00010">
    <property type="entry name" value="HLH"/>
    <property type="match status" value="1"/>
</dbReference>
<comment type="caution">
    <text evidence="9">The sequence shown here is derived from an EMBL/GenBank/DDBJ whole genome shotgun (WGS) entry which is preliminary data.</text>
</comment>
<sequence length="620" mass="67984">MQTKTVPLIVTQHNTALQKRNVPSQRSHHCASLTFSLNQKSLSRSLSLCLSLLKLPFLSFTPSKREMLPRINNTLAWMEHRGDEETPSWAQNNNNNNNNCFVEHKDEMGSLSTFKSMLGVEDVEEEWYITNNNIQNQNHHPITFPTNFTDADNNNNNNNNNHNMLLQPVDSSSSCSPSSASAFTNLDPSQLQYFLPPKPTSMPSLFNLMPSNLIDNSFDMGFLDTHQGLSSFNRGGGGVLTGFTDLSSQIHMATPNLVSDPQFSTTHLLQLAQNNSTVGAGAGVDFGFRGFEEASGNSLFLNRSKLLKPLDNFASVGAQPTLFQKRAALRKSLTNNGASLGVLGIEGCGIGSNGEGYNGQMELSNVNEKKRMNINEDDFEDVSIDGSGLNYDSDDFMENNKVEESGKNGGNSSNANSAVTGGDQKGKKKGLPAKNLMAERRRRKKLNDRLYLLRSVVPKISKMDRASILGDAVEYLKELLQKISDLHNELESNPPGSSLTPTATSFYPLTPTPHSLTSRIKEELCPGSLPSPNGQPARVEVRLREGRAVNIHMFCSRKPGLLLSTMGALDNLGLDIQQAVISCFNGFALDIFRAEQCREGQDLHPDQIKAVLLDSAGFLA</sequence>
<gene>
    <name evidence="9" type="ORF">TEA_012130</name>
</gene>
<dbReference type="STRING" id="542762.A0A4S4EA71"/>
<dbReference type="FunFam" id="4.10.280.10:FF:000066">
    <property type="entry name" value="BHLH transcription factor"/>
    <property type="match status" value="1"/>
</dbReference>
<dbReference type="InterPro" id="IPR054502">
    <property type="entry name" value="bHLH-TF_ACT-like_plant"/>
</dbReference>
<evidence type="ECO:0000256" key="2">
    <source>
        <dbReference type="ARBA" id="ARBA00022473"/>
    </source>
</evidence>
<dbReference type="CDD" id="cd11443">
    <property type="entry name" value="bHLH_AtAMS_like"/>
    <property type="match status" value="1"/>
</dbReference>
<keyword evidence="2" id="KW-0217">Developmental protein</keyword>
<evidence type="ECO:0000256" key="7">
    <source>
        <dbReference type="SAM" id="MobiDB-lite"/>
    </source>
</evidence>
<keyword evidence="4" id="KW-0238">DNA-binding</keyword>
<dbReference type="PANTHER" id="PTHR31945:SF129">
    <property type="entry name" value="TRANSCRIPTION FACTOR SCREAM2"/>
    <property type="match status" value="1"/>
</dbReference>
<dbReference type="EMBL" id="SDRB02006132">
    <property type="protein sequence ID" value="THG13042.1"/>
    <property type="molecule type" value="Genomic_DNA"/>
</dbReference>
<keyword evidence="3" id="KW-0805">Transcription regulation</keyword>
<name>A0A4S4EA71_CAMSN</name>
<dbReference type="GO" id="GO:0003700">
    <property type="term" value="F:DNA-binding transcription factor activity"/>
    <property type="evidence" value="ECO:0007669"/>
    <property type="project" value="TreeGrafter"/>
</dbReference>
<dbReference type="SMART" id="SM00353">
    <property type="entry name" value="HLH"/>
    <property type="match status" value="1"/>
</dbReference>
<dbReference type="Pfam" id="PF22754">
    <property type="entry name" value="bHLH-TF_ACT-like_plant"/>
    <property type="match status" value="1"/>
</dbReference>
<dbReference type="PROSITE" id="PS50888">
    <property type="entry name" value="BHLH"/>
    <property type="match status" value="1"/>
</dbReference>
<feature type="domain" description="BHLH" evidence="8">
    <location>
        <begin position="430"/>
        <end position="479"/>
    </location>
</feature>
<dbReference type="GO" id="GO:0043565">
    <property type="term" value="F:sequence-specific DNA binding"/>
    <property type="evidence" value="ECO:0007669"/>
    <property type="project" value="TreeGrafter"/>
</dbReference>
<reference evidence="9 10" key="1">
    <citation type="journal article" date="2018" name="Proc. Natl. Acad. Sci. U.S.A.">
        <title>Draft genome sequence of Camellia sinensis var. sinensis provides insights into the evolution of the tea genome and tea quality.</title>
        <authorList>
            <person name="Wei C."/>
            <person name="Yang H."/>
            <person name="Wang S."/>
            <person name="Zhao J."/>
            <person name="Liu C."/>
            <person name="Gao L."/>
            <person name="Xia E."/>
            <person name="Lu Y."/>
            <person name="Tai Y."/>
            <person name="She G."/>
            <person name="Sun J."/>
            <person name="Cao H."/>
            <person name="Tong W."/>
            <person name="Gao Q."/>
            <person name="Li Y."/>
            <person name="Deng W."/>
            <person name="Jiang X."/>
            <person name="Wang W."/>
            <person name="Chen Q."/>
            <person name="Zhang S."/>
            <person name="Li H."/>
            <person name="Wu J."/>
            <person name="Wang P."/>
            <person name="Li P."/>
            <person name="Shi C."/>
            <person name="Zheng F."/>
            <person name="Jian J."/>
            <person name="Huang B."/>
            <person name="Shan D."/>
            <person name="Shi M."/>
            <person name="Fang C."/>
            <person name="Yue Y."/>
            <person name="Li F."/>
            <person name="Li D."/>
            <person name="Wei S."/>
            <person name="Han B."/>
            <person name="Jiang C."/>
            <person name="Yin Y."/>
            <person name="Xia T."/>
            <person name="Zhang Z."/>
            <person name="Bennetzen J.L."/>
            <person name="Zhao S."/>
            <person name="Wan X."/>
        </authorList>
    </citation>
    <scope>NUCLEOTIDE SEQUENCE [LARGE SCALE GENOMIC DNA]</scope>
    <source>
        <strain evidence="10">cv. Shuchazao</strain>
        <tissue evidence="9">Leaf</tissue>
    </source>
</reference>
<feature type="compositionally biased region" description="Low complexity" evidence="7">
    <location>
        <begin position="410"/>
        <end position="422"/>
    </location>
</feature>
<proteinExistence type="predicted"/>
<feature type="region of interest" description="Disordered" evidence="7">
    <location>
        <begin position="391"/>
        <end position="434"/>
    </location>
</feature>